<dbReference type="InterPro" id="IPR055198">
    <property type="entry name" value="NSD_PHD"/>
</dbReference>
<dbReference type="CDD" id="cd15566">
    <property type="entry name" value="PHD3_NSD"/>
    <property type="match status" value="1"/>
</dbReference>
<keyword evidence="6" id="KW-0539">Nucleus</keyword>
<evidence type="ECO:0000256" key="6">
    <source>
        <dbReference type="ARBA" id="ARBA00023242"/>
    </source>
</evidence>
<protein>
    <recommendedName>
        <fullName evidence="8">Zinc finger PHD-type domain-containing protein</fullName>
    </recommendedName>
</protein>
<feature type="compositionally biased region" description="Basic and acidic residues" evidence="7">
    <location>
        <begin position="1002"/>
        <end position="1012"/>
    </location>
</feature>
<dbReference type="InterPro" id="IPR013083">
    <property type="entry name" value="Znf_RING/FYVE/PHD"/>
</dbReference>
<evidence type="ECO:0000256" key="5">
    <source>
        <dbReference type="ARBA" id="ARBA00022833"/>
    </source>
</evidence>
<feature type="domain" description="Zinc finger PHD-type" evidence="8">
    <location>
        <begin position="223"/>
        <end position="280"/>
    </location>
</feature>
<accession>A0ABD2YRG7</accession>
<dbReference type="GO" id="GO:0008270">
    <property type="term" value="F:zinc ion binding"/>
    <property type="evidence" value="ECO:0007669"/>
    <property type="project" value="UniProtKB-KW"/>
</dbReference>
<dbReference type="GO" id="GO:0006338">
    <property type="term" value="P:chromatin remodeling"/>
    <property type="evidence" value="ECO:0007669"/>
    <property type="project" value="UniProtKB-ARBA"/>
</dbReference>
<comment type="caution">
    <text evidence="9">The sequence shown here is derived from an EMBL/GenBank/DDBJ whole genome shotgun (WGS) entry which is preliminary data.</text>
</comment>
<dbReference type="Proteomes" id="UP001630127">
    <property type="component" value="Unassembled WGS sequence"/>
</dbReference>
<proteinExistence type="predicted"/>
<dbReference type="AlphaFoldDB" id="A0ABD2YRG7"/>
<keyword evidence="4" id="KW-0863">Zinc-finger</keyword>
<organism evidence="9 10">
    <name type="scientific">Cinchona calisaya</name>
    <dbReference type="NCBI Taxonomy" id="153742"/>
    <lineage>
        <taxon>Eukaryota</taxon>
        <taxon>Viridiplantae</taxon>
        <taxon>Streptophyta</taxon>
        <taxon>Embryophyta</taxon>
        <taxon>Tracheophyta</taxon>
        <taxon>Spermatophyta</taxon>
        <taxon>Magnoliopsida</taxon>
        <taxon>eudicotyledons</taxon>
        <taxon>Gunneridae</taxon>
        <taxon>Pentapetalae</taxon>
        <taxon>asterids</taxon>
        <taxon>lamiids</taxon>
        <taxon>Gentianales</taxon>
        <taxon>Rubiaceae</taxon>
        <taxon>Cinchonoideae</taxon>
        <taxon>Cinchoneae</taxon>
        <taxon>Cinchona</taxon>
    </lineage>
</organism>
<feature type="domain" description="Zinc finger PHD-type" evidence="8">
    <location>
        <begin position="353"/>
        <end position="421"/>
    </location>
</feature>
<feature type="region of interest" description="Disordered" evidence="7">
    <location>
        <begin position="468"/>
        <end position="528"/>
    </location>
</feature>
<evidence type="ECO:0000256" key="1">
    <source>
        <dbReference type="ARBA" id="ARBA00004123"/>
    </source>
</evidence>
<keyword evidence="10" id="KW-1185">Reference proteome</keyword>
<feature type="compositionally biased region" description="Polar residues" evidence="7">
    <location>
        <begin position="1014"/>
        <end position="1023"/>
    </location>
</feature>
<dbReference type="SMART" id="SM00249">
    <property type="entry name" value="PHD"/>
    <property type="match status" value="3"/>
</dbReference>
<feature type="compositionally biased region" description="Polar residues" evidence="7">
    <location>
        <begin position="1212"/>
        <end position="1223"/>
    </location>
</feature>
<reference evidence="9 10" key="1">
    <citation type="submission" date="2024-11" db="EMBL/GenBank/DDBJ databases">
        <title>A near-complete genome assembly of Cinchona calisaya.</title>
        <authorList>
            <person name="Lian D.C."/>
            <person name="Zhao X.W."/>
            <person name="Wei L."/>
        </authorList>
    </citation>
    <scope>NUCLEOTIDE SEQUENCE [LARGE SCALE GENOMIC DNA]</scope>
    <source>
        <tissue evidence="9">Nenye</tissue>
    </source>
</reference>
<keyword evidence="5" id="KW-0862">Zinc</keyword>
<feature type="region of interest" description="Disordered" evidence="7">
    <location>
        <begin position="914"/>
        <end position="1025"/>
    </location>
</feature>
<comment type="subcellular location">
    <subcellularLocation>
        <location evidence="1">Nucleus</location>
    </subcellularLocation>
</comment>
<evidence type="ECO:0000256" key="4">
    <source>
        <dbReference type="ARBA" id="ARBA00022771"/>
    </source>
</evidence>
<dbReference type="InterPro" id="IPR001965">
    <property type="entry name" value="Znf_PHD"/>
</dbReference>
<dbReference type="CDD" id="cd15565">
    <property type="entry name" value="PHD2_NSD"/>
    <property type="match status" value="1"/>
</dbReference>
<evidence type="ECO:0000259" key="8">
    <source>
        <dbReference type="SMART" id="SM00249"/>
    </source>
</evidence>
<dbReference type="Pfam" id="PF26055">
    <property type="entry name" value="Mtase_EDM2"/>
    <property type="match status" value="1"/>
</dbReference>
<gene>
    <name evidence="9" type="ORF">ACH5RR_027828</name>
</gene>
<feature type="compositionally biased region" description="Basic and acidic residues" evidence="7">
    <location>
        <begin position="932"/>
        <end position="947"/>
    </location>
</feature>
<dbReference type="InterPro" id="IPR022702">
    <property type="entry name" value="Cytosine_MeTrfase1_RFD"/>
</dbReference>
<dbReference type="InterPro" id="IPR058939">
    <property type="entry name" value="Mtase_EDM2"/>
</dbReference>
<dbReference type="EMBL" id="JBJUIK010000012">
    <property type="protein sequence ID" value="KAL3508427.1"/>
    <property type="molecule type" value="Genomic_DNA"/>
</dbReference>
<feature type="compositionally biased region" description="Polar residues" evidence="7">
    <location>
        <begin position="480"/>
        <end position="493"/>
    </location>
</feature>
<feature type="domain" description="Zinc finger PHD-type" evidence="8">
    <location>
        <begin position="285"/>
        <end position="352"/>
    </location>
</feature>
<dbReference type="Pfam" id="PF23004">
    <property type="entry name" value="PHDvar_NSD"/>
    <property type="match status" value="1"/>
</dbReference>
<name>A0ABD2YRG7_9GENT</name>
<dbReference type="PANTHER" id="PTHR46235:SF3">
    <property type="entry name" value="PHD FINGER-CONTAINING PROTEIN DDB_G0268158"/>
    <property type="match status" value="1"/>
</dbReference>
<dbReference type="Pfam" id="PF22908">
    <property type="entry name" value="PHD_NSD"/>
    <property type="match status" value="1"/>
</dbReference>
<feature type="compositionally biased region" description="Basic residues" evidence="7">
    <location>
        <begin position="961"/>
        <end position="970"/>
    </location>
</feature>
<evidence type="ECO:0000256" key="2">
    <source>
        <dbReference type="ARBA" id="ARBA00022723"/>
    </source>
</evidence>
<dbReference type="InterPro" id="IPR055197">
    <property type="entry name" value="PHDvar_NSD"/>
</dbReference>
<dbReference type="PANTHER" id="PTHR46235">
    <property type="entry name" value="PHD FINGER-CONTAINING PROTEIN DDB_G0268158"/>
    <property type="match status" value="1"/>
</dbReference>
<evidence type="ECO:0000256" key="3">
    <source>
        <dbReference type="ARBA" id="ARBA00022737"/>
    </source>
</evidence>
<feature type="region of interest" description="Disordered" evidence="7">
    <location>
        <begin position="1178"/>
        <end position="1223"/>
    </location>
</feature>
<sequence length="1223" mass="137879">MGSSDDEDETLPNVVSDYFFEDDNDEPISFAELPLKWNNGEGLDGNQKEIGLRGSTDNGLKKIFEQVTAWKFDISYSKPEILVLTRKNNWIKLLKPRKSYEERIRKILITLHCLNFVKRNSDTSEKALWDYLAKVFSLYDGRPSETDLEGHMNLIAEAVMRDEVLSRSKVLATLLEAKPRKKKVFEEVGTTTKSSFIVDDVPNEDDEGEDGSDDEEEDFFEHVCAICDNGGDILCCEGKCMRSFHATLEAGAESACESLGFSDEQVKAMANQIFECKNCQYKQHQCFVCGELGSSDKSAGAEVFQCVKGTCGYFYHPKCVAKALRLRRGDKAKDLDESEIAAGKSFVCPIHYCSRCKELEPEGKSDPQMQFAVCRRCPNAYHRKCLPRRIAFEEDEDQGIVQRAWLDLMPNKILIYCLEHEIEDELATPIRNHIKFPGTDKKKKKQTLDLVDKEKVVPKKRVLASEDATAKKTVAKQPKGASSTVKQADFSKNNEGRLSIGESSKKQKLADNSKAQLKSSFPGKGDKSIGVENKDTLVLINKDSKPVKAVRGEASDRKERTKTGGPVSKEANLVALDTDSKRRILSIMSEAESRITLDDVMEEYKAPSTHGPSPKHVNVMQSITLGKVEASIEALQAAVQKLEGGGRLEDAKAVCEPGLLNQIVKWKQKMKVYLAPFLYGMRYTSFGRHFTKVDKLQEIVDKLHWYVQDSDMIVDFCCGANDFSCLMKQKLDEMGKRCKYKNYDIKPAKNDFYFEKKDWMTVKKNDLPSGSELIMGLNPPFGVNAALANKFINKALEFKPKLLILIVPRETIGLDKKRDPYDLVWEDDKLLSGKSFYLPGSVDVNGKQMEDWNVSAPPLYLWSRRDWTAKHREIAQQQGHLPHVDNMIQQEEPEPHDNCHNSPILATGPDLEDVKQLQEQGAKVTESTSEVFCHDRGDREIPMDSRGKGQPNGNYKEGNKNQRKRRRRSDKKSPGGKFLPQHSSPNTGGRPQDSSKLMEMPSHTEVRREGYQHFDQTSVSGSQMHMERGYDGYQEDGMATRNRLSAEEPYLDMGNRWQHPIGHGSHYGLGAPDEHLVDYQRDRTSGIGHGAYFREGNEAYGREADIRAQARFYGHQNPDSMSHRSNYPASPAPGFSSSYRQLGPAVHNVYNSMNTSAMERYAPRLDELNPVRMNNVGSVQHLDGRSGMYNTTQLPGHGDNPLGFAPGPYRPYSQQSSSGWLNE</sequence>
<keyword evidence="3" id="KW-0677">Repeat</keyword>
<evidence type="ECO:0000313" key="9">
    <source>
        <dbReference type="EMBL" id="KAL3508427.1"/>
    </source>
</evidence>
<evidence type="ECO:0000313" key="10">
    <source>
        <dbReference type="Proteomes" id="UP001630127"/>
    </source>
</evidence>
<evidence type="ECO:0000256" key="7">
    <source>
        <dbReference type="SAM" id="MobiDB-lite"/>
    </source>
</evidence>
<feature type="compositionally biased region" description="Polar residues" evidence="7">
    <location>
        <begin position="981"/>
        <end position="995"/>
    </location>
</feature>
<dbReference type="Gene3D" id="3.30.40.10">
    <property type="entry name" value="Zinc/RING finger domain, C3HC4 (zinc finger)"/>
    <property type="match status" value="2"/>
</dbReference>
<keyword evidence="2" id="KW-0479">Metal-binding</keyword>
<dbReference type="GO" id="GO:0005634">
    <property type="term" value="C:nucleus"/>
    <property type="evidence" value="ECO:0007669"/>
    <property type="project" value="UniProtKB-SubCell"/>
</dbReference>
<dbReference type="Pfam" id="PF12047">
    <property type="entry name" value="DNMT1-RFD"/>
    <property type="match status" value="1"/>
</dbReference>